<evidence type="ECO:0000313" key="4">
    <source>
        <dbReference type="Proteomes" id="UP000001784"/>
    </source>
</evidence>
<dbReference type="PROSITE" id="PS50889">
    <property type="entry name" value="S4"/>
    <property type="match status" value="1"/>
</dbReference>
<dbReference type="eggNOG" id="COG1716">
    <property type="taxonomic scope" value="Bacteria"/>
</dbReference>
<dbReference type="SMART" id="SM00240">
    <property type="entry name" value="FHA"/>
    <property type="match status" value="2"/>
</dbReference>
<dbReference type="Proteomes" id="UP000001784">
    <property type="component" value="Chromosome"/>
</dbReference>
<dbReference type="HOGENOM" id="CLU_102503_0_0_7"/>
<dbReference type="InterPro" id="IPR050923">
    <property type="entry name" value="Cell_Proc_Reg/RNA_Proc"/>
</dbReference>
<evidence type="ECO:0000313" key="3">
    <source>
        <dbReference type="EMBL" id="ABK19107.1"/>
    </source>
</evidence>
<dbReference type="STRING" id="335543.Sfum_3436"/>
<name>A0LNV5_SYNFM</name>
<dbReference type="InterPro" id="IPR008984">
    <property type="entry name" value="SMAD_FHA_dom_sf"/>
</dbReference>
<proteinExistence type="predicted"/>
<sequence>MPMVKMKFEGEPVREFWIGRGGFLSIGREKSNDVVIDNLGVSRFHAKIDSVDDRFLLTDLDSKNGTYVNEAPVTSHWLSHGEVITIGKYTLAFICDDAPVRPGADDESPLEQTMMLSSEKRQELVARSAPKISGVEVEKEEVGVLSFLAGGSGEMTLQKKLTKIGKDALSDIVVSGLLVGRTAAAVSNRPTGYYLSYVGGLAKPKVNGETVRESVKLKEFDVIEVGSAKMQFLHKFVSKEQAGA</sequence>
<dbReference type="PANTHER" id="PTHR23308">
    <property type="entry name" value="NUCLEAR INHIBITOR OF PROTEIN PHOSPHATASE-1"/>
    <property type="match status" value="1"/>
</dbReference>
<gene>
    <name evidence="3" type="ordered locus">Sfum_3436</name>
</gene>
<dbReference type="EMBL" id="CP000478">
    <property type="protein sequence ID" value="ABK19107.1"/>
    <property type="molecule type" value="Genomic_DNA"/>
</dbReference>
<dbReference type="OrthoDB" id="7869657at2"/>
<evidence type="ECO:0000259" key="2">
    <source>
        <dbReference type="PROSITE" id="PS50006"/>
    </source>
</evidence>
<organism evidence="3 4">
    <name type="scientific">Syntrophobacter fumaroxidans (strain DSM 10017 / MPOB)</name>
    <dbReference type="NCBI Taxonomy" id="335543"/>
    <lineage>
        <taxon>Bacteria</taxon>
        <taxon>Pseudomonadati</taxon>
        <taxon>Thermodesulfobacteriota</taxon>
        <taxon>Syntrophobacteria</taxon>
        <taxon>Syntrophobacterales</taxon>
        <taxon>Syntrophobacteraceae</taxon>
        <taxon>Syntrophobacter</taxon>
    </lineage>
</organism>
<protein>
    <submittedName>
        <fullName evidence="3">FHA domain containing protein</fullName>
    </submittedName>
</protein>
<keyword evidence="1" id="KW-0694">RNA-binding</keyword>
<dbReference type="PROSITE" id="PS50006">
    <property type="entry name" value="FHA_DOMAIN"/>
    <property type="match status" value="1"/>
</dbReference>
<evidence type="ECO:0000256" key="1">
    <source>
        <dbReference type="PROSITE-ProRule" id="PRU00182"/>
    </source>
</evidence>
<dbReference type="AlphaFoldDB" id="A0LNV5"/>
<dbReference type="GO" id="GO:0003723">
    <property type="term" value="F:RNA binding"/>
    <property type="evidence" value="ECO:0007669"/>
    <property type="project" value="UniProtKB-KW"/>
</dbReference>
<accession>A0LNV5</accession>
<dbReference type="Gene3D" id="2.60.200.20">
    <property type="match status" value="2"/>
</dbReference>
<dbReference type="SUPFAM" id="SSF49879">
    <property type="entry name" value="SMAD/FHA domain"/>
    <property type="match status" value="2"/>
</dbReference>
<dbReference type="InterPro" id="IPR000253">
    <property type="entry name" value="FHA_dom"/>
</dbReference>
<dbReference type="Pfam" id="PF00498">
    <property type="entry name" value="FHA"/>
    <property type="match status" value="1"/>
</dbReference>
<dbReference type="InParanoid" id="A0LNV5"/>
<feature type="domain" description="FHA" evidence="2">
    <location>
        <begin position="24"/>
        <end position="73"/>
    </location>
</feature>
<dbReference type="KEGG" id="sfu:Sfum_3436"/>
<keyword evidence="4" id="KW-1185">Reference proteome</keyword>
<dbReference type="RefSeq" id="WP_011700232.1">
    <property type="nucleotide sequence ID" value="NC_008554.1"/>
</dbReference>
<reference evidence="3 4" key="1">
    <citation type="submission" date="2006-10" db="EMBL/GenBank/DDBJ databases">
        <title>Complete sequence of Syntrophobacter fumaroxidans MPOB.</title>
        <authorList>
            <consortium name="US DOE Joint Genome Institute"/>
            <person name="Copeland A."/>
            <person name="Lucas S."/>
            <person name="Lapidus A."/>
            <person name="Barry K."/>
            <person name="Detter J.C."/>
            <person name="Glavina del Rio T."/>
            <person name="Hammon N."/>
            <person name="Israni S."/>
            <person name="Pitluck S."/>
            <person name="Goltsman E.G."/>
            <person name="Martinez M."/>
            <person name="Schmutz J."/>
            <person name="Larimer F."/>
            <person name="Land M."/>
            <person name="Hauser L."/>
            <person name="Kyrpides N."/>
            <person name="Kim E."/>
            <person name="Boone D.R."/>
            <person name="Brockman F."/>
            <person name="Culley D."/>
            <person name="Ferry J."/>
            <person name="Gunsalus R."/>
            <person name="McInerney M.J."/>
            <person name="Morrison M."/>
            <person name="Plugge C."/>
            <person name="Rohlin L."/>
            <person name="Scholten J."/>
            <person name="Sieber J."/>
            <person name="Stams A.J.M."/>
            <person name="Worm P."/>
            <person name="Henstra A.M."/>
            <person name="Richardson P."/>
        </authorList>
    </citation>
    <scope>NUCLEOTIDE SEQUENCE [LARGE SCALE GENOMIC DNA]</scope>
    <source>
        <strain evidence="4">DSM 10017 / MPOB</strain>
    </source>
</reference>
<dbReference type="CDD" id="cd00060">
    <property type="entry name" value="FHA"/>
    <property type="match status" value="2"/>
</dbReference>